<dbReference type="AlphaFoldDB" id="W5WCG0"/>
<dbReference type="Pfam" id="PF13560">
    <property type="entry name" value="HTH_31"/>
    <property type="match status" value="1"/>
</dbReference>
<dbReference type="GO" id="GO:0003677">
    <property type="term" value="F:DNA binding"/>
    <property type="evidence" value="ECO:0007669"/>
    <property type="project" value="InterPro"/>
</dbReference>
<dbReference type="SMART" id="SM00530">
    <property type="entry name" value="HTH_XRE"/>
    <property type="match status" value="1"/>
</dbReference>
<name>W5WCG0_9PSEU</name>
<dbReference type="KEGG" id="kal:KALB_5083"/>
<protein>
    <recommendedName>
        <fullName evidence="1">HTH cro/C1-type domain-containing protein</fullName>
    </recommendedName>
</protein>
<dbReference type="HOGENOM" id="CLU_055817_2_0_11"/>
<dbReference type="eggNOG" id="COG1396">
    <property type="taxonomic scope" value="Bacteria"/>
</dbReference>
<dbReference type="STRING" id="1449976.KALB_5083"/>
<dbReference type="InterPro" id="IPR010982">
    <property type="entry name" value="Lambda_DNA-bd_dom_sf"/>
</dbReference>
<proteinExistence type="predicted"/>
<sequence>MSSSFEADRLAFGDKLRRLREAAELDGKDLAARLGWHASKVSKIERGKQTPSDSDLVDLLAVLEVPESAAEALRSELRELRLKQLSWRRQLRAGHRDRQRQDLADELSASTIRAVDIMAVPGLLQTPDYTRAILTTQSELLDVPAVGLDEAVAERMKRAQVLYDSSKQITILIAEAALLHPVCTPGVMAVQVDRLVSATSLPTVRVGVIPAYRPLPVLLPHGYWIVDDVVSVEHIAGELRITDAEQVAIYNRHADILWSAAAEGDEARAILLGCGRHWAELAR</sequence>
<keyword evidence="3" id="KW-1185">Reference proteome</keyword>
<evidence type="ECO:0000259" key="1">
    <source>
        <dbReference type="PROSITE" id="PS50943"/>
    </source>
</evidence>
<gene>
    <name evidence="2" type="ORF">KALB_5083</name>
</gene>
<organism evidence="2 3">
    <name type="scientific">Kutzneria albida DSM 43870</name>
    <dbReference type="NCBI Taxonomy" id="1449976"/>
    <lineage>
        <taxon>Bacteria</taxon>
        <taxon>Bacillati</taxon>
        <taxon>Actinomycetota</taxon>
        <taxon>Actinomycetes</taxon>
        <taxon>Pseudonocardiales</taxon>
        <taxon>Pseudonocardiaceae</taxon>
        <taxon>Kutzneria</taxon>
    </lineage>
</organism>
<evidence type="ECO:0000313" key="3">
    <source>
        <dbReference type="Proteomes" id="UP000019225"/>
    </source>
</evidence>
<dbReference type="Pfam" id="PF19054">
    <property type="entry name" value="DUF5753"/>
    <property type="match status" value="1"/>
</dbReference>
<dbReference type="InterPro" id="IPR001387">
    <property type="entry name" value="Cro/C1-type_HTH"/>
</dbReference>
<dbReference type="Gene3D" id="1.10.260.40">
    <property type="entry name" value="lambda repressor-like DNA-binding domains"/>
    <property type="match status" value="1"/>
</dbReference>
<reference evidence="2 3" key="1">
    <citation type="journal article" date="2014" name="BMC Genomics">
        <title>Complete genome sequence of producer of the glycopeptide antibiotic Aculeximycin Kutzneria albida DSM 43870T, a representative of minor genus of Pseudonocardiaceae.</title>
        <authorList>
            <person name="Rebets Y."/>
            <person name="Tokovenko B."/>
            <person name="Lushchyk I."/>
            <person name="Ruckert C."/>
            <person name="Zaburannyi N."/>
            <person name="Bechthold A."/>
            <person name="Kalinowski J."/>
            <person name="Luzhetskyy A."/>
        </authorList>
    </citation>
    <scope>NUCLEOTIDE SEQUENCE [LARGE SCALE GENOMIC DNA]</scope>
    <source>
        <strain evidence="2">DSM 43870</strain>
    </source>
</reference>
<accession>W5WCG0</accession>
<dbReference type="PROSITE" id="PS50943">
    <property type="entry name" value="HTH_CROC1"/>
    <property type="match status" value="1"/>
</dbReference>
<evidence type="ECO:0000313" key="2">
    <source>
        <dbReference type="EMBL" id="AHH98445.1"/>
    </source>
</evidence>
<dbReference type="InterPro" id="IPR043917">
    <property type="entry name" value="DUF5753"/>
</dbReference>
<dbReference type="Proteomes" id="UP000019225">
    <property type="component" value="Chromosome"/>
</dbReference>
<dbReference type="EMBL" id="CP007155">
    <property type="protein sequence ID" value="AHH98445.1"/>
    <property type="molecule type" value="Genomic_DNA"/>
</dbReference>
<dbReference type="CDD" id="cd00093">
    <property type="entry name" value="HTH_XRE"/>
    <property type="match status" value="1"/>
</dbReference>
<dbReference type="SUPFAM" id="SSF47413">
    <property type="entry name" value="lambda repressor-like DNA-binding domains"/>
    <property type="match status" value="1"/>
</dbReference>
<feature type="domain" description="HTH cro/C1-type" evidence="1">
    <location>
        <begin position="16"/>
        <end position="70"/>
    </location>
</feature>